<dbReference type="EMBL" id="OU503049">
    <property type="protein sequence ID" value="CAI9775755.1"/>
    <property type="molecule type" value="Genomic_DNA"/>
</dbReference>
<dbReference type="CDD" id="cd04895">
    <property type="entry name" value="ACT_ACR_1"/>
    <property type="match status" value="1"/>
</dbReference>
<proteinExistence type="predicted"/>
<dbReference type="PANTHER" id="PTHR31096">
    <property type="entry name" value="ACT DOMAIN-CONTAINING PROTEIN ACR4-RELATED"/>
    <property type="match status" value="1"/>
</dbReference>
<name>A0AAD1ZYK6_9LAMI</name>
<keyword evidence="5" id="KW-1185">Reference proteome</keyword>
<evidence type="ECO:0000259" key="3">
    <source>
        <dbReference type="PROSITE" id="PS51671"/>
    </source>
</evidence>
<dbReference type="AlphaFoldDB" id="A0AAD1ZYK6"/>
<dbReference type="Proteomes" id="UP000834106">
    <property type="component" value="Chromosome 14"/>
</dbReference>
<reference evidence="4" key="1">
    <citation type="submission" date="2023-05" db="EMBL/GenBank/DDBJ databases">
        <authorList>
            <person name="Huff M."/>
        </authorList>
    </citation>
    <scope>NUCLEOTIDE SEQUENCE</scope>
</reference>
<evidence type="ECO:0000313" key="4">
    <source>
        <dbReference type="EMBL" id="CAI9775755.1"/>
    </source>
</evidence>
<evidence type="ECO:0000256" key="2">
    <source>
        <dbReference type="RuleBase" id="RU369043"/>
    </source>
</evidence>
<dbReference type="PANTHER" id="PTHR31096:SF6">
    <property type="entry name" value="ACT DOMAIN-CONTAINING PROTEIN ACR8"/>
    <property type="match status" value="1"/>
</dbReference>
<protein>
    <recommendedName>
        <fullName evidence="2">ACT domain-containing protein ACR</fullName>
    </recommendedName>
    <alternativeName>
        <fullName evidence="2">Protein ACT DOMAIN REPEATS</fullName>
    </alternativeName>
</protein>
<dbReference type="InterPro" id="IPR002912">
    <property type="entry name" value="ACT_dom"/>
</dbReference>
<feature type="domain" description="ACT" evidence="3">
    <location>
        <begin position="112"/>
        <end position="196"/>
    </location>
</feature>
<evidence type="ECO:0000313" key="5">
    <source>
        <dbReference type="Proteomes" id="UP000834106"/>
    </source>
</evidence>
<feature type="domain" description="ACT" evidence="3">
    <location>
        <begin position="321"/>
        <end position="397"/>
    </location>
</feature>
<accession>A0AAD1ZYK6</accession>
<dbReference type="InterPro" id="IPR040217">
    <property type="entry name" value="ACR1-12"/>
</dbReference>
<comment type="function">
    <text evidence="2">Binds amino acids.</text>
</comment>
<organism evidence="4 5">
    <name type="scientific">Fraxinus pennsylvanica</name>
    <dbReference type="NCBI Taxonomy" id="56036"/>
    <lineage>
        <taxon>Eukaryota</taxon>
        <taxon>Viridiplantae</taxon>
        <taxon>Streptophyta</taxon>
        <taxon>Embryophyta</taxon>
        <taxon>Tracheophyta</taxon>
        <taxon>Spermatophyta</taxon>
        <taxon>Magnoliopsida</taxon>
        <taxon>eudicotyledons</taxon>
        <taxon>Gunneridae</taxon>
        <taxon>Pentapetalae</taxon>
        <taxon>asterids</taxon>
        <taxon>lamiids</taxon>
        <taxon>Lamiales</taxon>
        <taxon>Oleaceae</taxon>
        <taxon>Oleeae</taxon>
        <taxon>Fraxinus</taxon>
    </lineage>
</organism>
<sequence>MEWPDEYEKLLFRMSTPSVVIDNTGCANATRVMIDSARKHGILLEAVQVLTDMNLSIKKAYISSDGRWFMDVFHVTDINGEKITDESFLKCIEKSLGTIHYGKLKCIEGLTAIELTGTDRVGLLSEIFAVLSNFECNVVEANVWTHNGRVASLIYIRDIDSGSLIEDSNKVDGMEDYNSLHEFPYIDIRSARTLVSMAVTHTERRLHQMMFADGDYERKPIIKPSGDRPVVEVQDSLEKGYSVVHVQCKDRTKLLFDVVCALTDMQYVVFHATVNTSERRASLEFFIRNTDGTPITSEAEKQHVILCLRGAIERRAYQGVRLELRTADRQGLLADIMCTFRENGLNVTRAEISTTTSEALNVFYVTDPFGNPCDSEVIEFVRHTIGLNELKVEELPSIYHHRGDKPTLSATASLGSIVRKNLYNLGLINSHS</sequence>
<dbReference type="SUPFAM" id="SSF55021">
    <property type="entry name" value="ACT-like"/>
    <property type="match status" value="3"/>
</dbReference>
<dbReference type="CDD" id="cd04897">
    <property type="entry name" value="ACT_ACR_3"/>
    <property type="match status" value="1"/>
</dbReference>
<keyword evidence="1 2" id="KW-0677">Repeat</keyword>
<dbReference type="InterPro" id="IPR045865">
    <property type="entry name" value="ACT-like_dom_sf"/>
</dbReference>
<dbReference type="PROSITE" id="PS51671">
    <property type="entry name" value="ACT"/>
    <property type="match status" value="2"/>
</dbReference>
<dbReference type="Pfam" id="PF13740">
    <property type="entry name" value="ACT_6"/>
    <property type="match status" value="1"/>
</dbReference>
<evidence type="ECO:0000256" key="1">
    <source>
        <dbReference type="ARBA" id="ARBA00022737"/>
    </source>
</evidence>
<gene>
    <name evidence="4" type="ORF">FPE_LOCUS23185</name>
</gene>
<dbReference type="Gene3D" id="3.30.70.260">
    <property type="match status" value="1"/>
</dbReference>
<dbReference type="Pfam" id="PF24931">
    <property type="entry name" value="ACT_ACR9_3rd"/>
    <property type="match status" value="1"/>
</dbReference>
<dbReference type="Pfam" id="PF01842">
    <property type="entry name" value="ACT"/>
    <property type="match status" value="1"/>
</dbReference>
<dbReference type="GO" id="GO:0016597">
    <property type="term" value="F:amino acid binding"/>
    <property type="evidence" value="ECO:0007669"/>
    <property type="project" value="UniProtKB-UniRule"/>
</dbReference>